<name>A0A0F6TV03_CITAM</name>
<dbReference type="OrthoDB" id="428577at2"/>
<feature type="binding site" evidence="4">
    <location>
        <position position="146"/>
    </location>
    <ligand>
        <name>substrate</name>
    </ligand>
</feature>
<evidence type="ECO:0008006" key="7">
    <source>
        <dbReference type="Google" id="ProtNLM"/>
    </source>
</evidence>
<dbReference type="InterPro" id="IPR008928">
    <property type="entry name" value="6-hairpin_glycosidase_sf"/>
</dbReference>
<dbReference type="PANTHER" id="PTHR36845">
    <property type="entry name" value="HYDROLASE, PUTATIVE (AFU_ORTHOLOGUE AFUA_7G05090)-RELATED"/>
    <property type="match status" value="1"/>
</dbReference>
<evidence type="ECO:0000256" key="1">
    <source>
        <dbReference type="ARBA" id="ARBA00022801"/>
    </source>
</evidence>
<proteinExistence type="inferred from homology"/>
<evidence type="ECO:0000313" key="6">
    <source>
        <dbReference type="Proteomes" id="UP000034085"/>
    </source>
</evidence>
<dbReference type="Gene3D" id="1.50.10.10">
    <property type="match status" value="1"/>
</dbReference>
<comment type="similarity">
    <text evidence="2">Belongs to the glycosyl hydrolase 88 family.</text>
</comment>
<dbReference type="PANTHER" id="PTHR36845:SF1">
    <property type="entry name" value="HYDROLASE, PUTATIVE (AFU_ORTHOLOGUE AFUA_7G05090)-RELATED"/>
    <property type="match status" value="1"/>
</dbReference>
<evidence type="ECO:0000256" key="4">
    <source>
        <dbReference type="PIRSR" id="PIRSR610905-2"/>
    </source>
</evidence>
<dbReference type="RefSeq" id="WP_046481333.1">
    <property type="nucleotide sequence ID" value="NZ_CP011132.1"/>
</dbReference>
<dbReference type="Proteomes" id="UP000034085">
    <property type="component" value="Chromosome"/>
</dbReference>
<dbReference type="AlphaFoldDB" id="A0A0F6TV03"/>
<accession>A0A0F6TV03</accession>
<protein>
    <recommendedName>
        <fullName evidence="7">Glucuronyl hydrolase</fullName>
    </recommendedName>
</protein>
<keyword evidence="1" id="KW-0378">Hydrolase</keyword>
<feature type="binding site" evidence="4">
    <location>
        <position position="85"/>
    </location>
    <ligand>
        <name>substrate</name>
    </ligand>
</feature>
<feature type="binding site" evidence="4">
    <location>
        <position position="221"/>
    </location>
    <ligand>
        <name>substrate</name>
    </ligand>
</feature>
<dbReference type="InterPro" id="IPR012341">
    <property type="entry name" value="6hp_glycosidase-like_sf"/>
</dbReference>
<dbReference type="KEGG" id="cama:F384_10005"/>
<evidence type="ECO:0000256" key="3">
    <source>
        <dbReference type="PIRSR" id="PIRSR610905-1"/>
    </source>
</evidence>
<dbReference type="PATRIC" id="fig|1261127.3.peg.2083"/>
<dbReference type="InterPro" id="IPR010905">
    <property type="entry name" value="Glyco_hydro_88"/>
</dbReference>
<feature type="binding site" evidence="4">
    <location>
        <position position="217"/>
    </location>
    <ligand>
        <name>substrate</name>
    </ligand>
</feature>
<evidence type="ECO:0000313" key="5">
    <source>
        <dbReference type="EMBL" id="AKE58954.1"/>
    </source>
</evidence>
<feature type="binding site" evidence="4">
    <location>
        <position position="205"/>
    </location>
    <ligand>
        <name>substrate</name>
    </ligand>
</feature>
<dbReference type="InterPro" id="IPR052369">
    <property type="entry name" value="UG_Glycosaminoglycan_Hydrolase"/>
</dbReference>
<dbReference type="SUPFAM" id="SSF48208">
    <property type="entry name" value="Six-hairpin glycosidases"/>
    <property type="match status" value="1"/>
</dbReference>
<feature type="active site" description="Proton donor" evidence="3">
    <location>
        <position position="146"/>
    </location>
</feature>
<dbReference type="EMBL" id="CP011132">
    <property type="protein sequence ID" value="AKE58954.1"/>
    <property type="molecule type" value="Genomic_DNA"/>
</dbReference>
<evidence type="ECO:0000256" key="2">
    <source>
        <dbReference type="ARBA" id="ARBA00038358"/>
    </source>
</evidence>
<organism evidence="5 6">
    <name type="scientific">Citrobacter amalonaticus Y19</name>
    <dbReference type="NCBI Taxonomy" id="1261127"/>
    <lineage>
        <taxon>Bacteria</taxon>
        <taxon>Pseudomonadati</taxon>
        <taxon>Pseudomonadota</taxon>
        <taxon>Gammaproteobacteria</taxon>
        <taxon>Enterobacterales</taxon>
        <taxon>Enterobacteriaceae</taxon>
        <taxon>Citrobacter</taxon>
    </lineage>
</organism>
<dbReference type="GO" id="GO:0052757">
    <property type="term" value="F:chondroitin hydrolase activity"/>
    <property type="evidence" value="ECO:0007669"/>
    <property type="project" value="TreeGrafter"/>
</dbReference>
<gene>
    <name evidence="5" type="ORF">F384_10005</name>
</gene>
<dbReference type="HOGENOM" id="CLU_027158_0_0_6"/>
<reference evidence="5 6" key="1">
    <citation type="journal article" date="2013" name="Appl. Microbiol. Biotechnol.">
        <title>Glycerol assimilation and production of 1,3-propanediol by Citrobacter amalonaticus Y19.</title>
        <authorList>
            <person name="Ainala S.K."/>
            <person name="Ashok S."/>
            <person name="Ko Y."/>
            <person name="Park S."/>
        </authorList>
    </citation>
    <scope>NUCLEOTIDE SEQUENCE [LARGE SCALE GENOMIC DNA]</scope>
    <source>
        <strain evidence="5 6">Y19</strain>
    </source>
</reference>
<sequence length="353" mass="39219">MDWLDTAINACARKALRNAEKFTDFPHVTEQEKYGFTPDGVWTGGFWTGVLWLSWQHTQDPKLLERATHFTQRLLPRAQDTCNHDLGFMFYPSAITGWRLTGNDEWKQAAIQAAHSLAGQFNPQGGFIPGWGFFGGQEWSNSVLIDTLMNLPLLVWAVKQGADPELLNVVRIHTQKALSHHQRANGSVYHVFHFDENGNGVRGDTYQGLRADTSWARGQGWAVAGLAMLAAELDDATYLAASEKVAHFIIENMPSDHIPQWDYDADANSPKDASAGAISAYGLLRLYKLTGKELYKSAATLMLKALSEHCLLEEHEGLLAHSTADLPHGLGIDQATGYGDYYFIKALMELKSL</sequence>
<dbReference type="Pfam" id="PF07470">
    <property type="entry name" value="Glyco_hydro_88"/>
    <property type="match status" value="1"/>
</dbReference>
<dbReference type="GO" id="GO:0000272">
    <property type="term" value="P:polysaccharide catabolic process"/>
    <property type="evidence" value="ECO:0007669"/>
    <property type="project" value="TreeGrafter"/>
</dbReference>
<feature type="active site" description="Nucleophile" evidence="3">
    <location>
        <position position="85"/>
    </location>
</feature>
<feature type="binding site" evidence="4">
    <location>
        <position position="203"/>
    </location>
    <ligand>
        <name>substrate</name>
    </ligand>
</feature>